<dbReference type="GO" id="GO:0016747">
    <property type="term" value="F:acyltransferase activity, transferring groups other than amino-acyl groups"/>
    <property type="evidence" value="ECO:0007669"/>
    <property type="project" value="InterPro"/>
</dbReference>
<dbReference type="SUPFAM" id="SSF55729">
    <property type="entry name" value="Acyl-CoA N-acyltransferases (Nat)"/>
    <property type="match status" value="1"/>
</dbReference>
<evidence type="ECO:0000313" key="4">
    <source>
        <dbReference type="EMBL" id="GID67499.1"/>
    </source>
</evidence>
<feature type="domain" description="N-acetyltransferase" evidence="3">
    <location>
        <begin position="4"/>
        <end position="165"/>
    </location>
</feature>
<dbReference type="CDD" id="cd04301">
    <property type="entry name" value="NAT_SF"/>
    <property type="match status" value="1"/>
</dbReference>
<dbReference type="EMBL" id="BOMH01000039">
    <property type="protein sequence ID" value="GID67499.1"/>
    <property type="molecule type" value="Genomic_DNA"/>
</dbReference>
<dbReference type="InterPro" id="IPR050832">
    <property type="entry name" value="Bact_Acetyltransf"/>
</dbReference>
<keyword evidence="2" id="KW-0012">Acyltransferase</keyword>
<evidence type="ECO:0000256" key="2">
    <source>
        <dbReference type="ARBA" id="ARBA00023315"/>
    </source>
</evidence>
<dbReference type="PROSITE" id="PS51186">
    <property type="entry name" value="GNAT"/>
    <property type="match status" value="1"/>
</dbReference>
<gene>
    <name evidence="4" type="ORF">Acy02nite_53800</name>
</gene>
<proteinExistence type="predicted"/>
<dbReference type="AlphaFoldDB" id="A0A919IKG1"/>
<dbReference type="PANTHER" id="PTHR43877">
    <property type="entry name" value="AMINOALKYLPHOSPHONATE N-ACETYLTRANSFERASE-RELATED-RELATED"/>
    <property type="match status" value="1"/>
</dbReference>
<reference evidence="4" key="1">
    <citation type="submission" date="2021-01" db="EMBL/GenBank/DDBJ databases">
        <title>Whole genome shotgun sequence of Actinoplanes cyaneus NBRC 14990.</title>
        <authorList>
            <person name="Komaki H."/>
            <person name="Tamura T."/>
        </authorList>
    </citation>
    <scope>NUCLEOTIDE SEQUENCE</scope>
    <source>
        <strain evidence="4">NBRC 14990</strain>
    </source>
</reference>
<sequence length="169" mass="18127">MTTTAIRELTPADIDPVAAVHVRSIQASYAGLLPDGHLATLDPAVFAGRRRATLGQPGRHTVVADRDGVLVGHAGVGPDREDPAAGELYSIYVDPGSWGTGAGRLLFLAARRILAADGYSEMRLWVLAGNERARRFYERAGMTTDGVTATHRLIDAGIELPKLRYRGPL</sequence>
<dbReference type="InterPro" id="IPR016181">
    <property type="entry name" value="Acyl_CoA_acyltransferase"/>
</dbReference>
<dbReference type="Gene3D" id="3.40.630.30">
    <property type="match status" value="1"/>
</dbReference>
<keyword evidence="1" id="KW-0808">Transferase</keyword>
<name>A0A919IKG1_9ACTN</name>
<evidence type="ECO:0000313" key="5">
    <source>
        <dbReference type="Proteomes" id="UP000619479"/>
    </source>
</evidence>
<keyword evidence="5" id="KW-1185">Reference proteome</keyword>
<dbReference type="RefSeq" id="WP_203745219.1">
    <property type="nucleotide sequence ID" value="NZ_BAAAUC010000009.1"/>
</dbReference>
<dbReference type="Pfam" id="PF00583">
    <property type="entry name" value="Acetyltransf_1"/>
    <property type="match status" value="1"/>
</dbReference>
<evidence type="ECO:0000259" key="3">
    <source>
        <dbReference type="PROSITE" id="PS51186"/>
    </source>
</evidence>
<dbReference type="Proteomes" id="UP000619479">
    <property type="component" value="Unassembled WGS sequence"/>
</dbReference>
<organism evidence="4 5">
    <name type="scientific">Actinoplanes cyaneus</name>
    <dbReference type="NCBI Taxonomy" id="52696"/>
    <lineage>
        <taxon>Bacteria</taxon>
        <taxon>Bacillati</taxon>
        <taxon>Actinomycetota</taxon>
        <taxon>Actinomycetes</taxon>
        <taxon>Micromonosporales</taxon>
        <taxon>Micromonosporaceae</taxon>
        <taxon>Actinoplanes</taxon>
    </lineage>
</organism>
<evidence type="ECO:0000256" key="1">
    <source>
        <dbReference type="ARBA" id="ARBA00022679"/>
    </source>
</evidence>
<comment type="caution">
    <text evidence="4">The sequence shown here is derived from an EMBL/GenBank/DDBJ whole genome shotgun (WGS) entry which is preliminary data.</text>
</comment>
<accession>A0A919IKG1</accession>
<protein>
    <submittedName>
        <fullName evidence="4">N-acetyltransferase</fullName>
    </submittedName>
</protein>
<dbReference type="InterPro" id="IPR000182">
    <property type="entry name" value="GNAT_dom"/>
</dbReference>